<dbReference type="InterPro" id="IPR031552">
    <property type="entry name" value="ParE-like_toxin"/>
</dbReference>
<dbReference type="InterPro" id="IPR035093">
    <property type="entry name" value="RelE/ParE_toxin_dom_sf"/>
</dbReference>
<protein>
    <submittedName>
        <fullName evidence="2">Plasmid stabilization system protein</fullName>
    </submittedName>
</protein>
<comment type="similarity">
    <text evidence="1">Belongs to the RelE toxin family.</text>
</comment>
<dbReference type="Gene3D" id="3.30.2310.20">
    <property type="entry name" value="RelE-like"/>
    <property type="match status" value="1"/>
</dbReference>
<dbReference type="EMBL" id="AP011743">
    <property type="protein sequence ID" value="BAL56337.1"/>
    <property type="molecule type" value="Genomic_DNA"/>
</dbReference>
<organism evidence="2">
    <name type="scientific">uncultured Acetothermia bacterium</name>
    <dbReference type="NCBI Taxonomy" id="236499"/>
    <lineage>
        <taxon>Bacteria</taxon>
        <taxon>Candidatus Bipolaricaulota</taxon>
        <taxon>environmental samples</taxon>
    </lineage>
</organism>
<name>H5SJK1_9BACT</name>
<gene>
    <name evidence="2" type="ORF">HGMM_F36B04C40</name>
</gene>
<dbReference type="PANTHER" id="PTHR35601:SF1">
    <property type="entry name" value="TOXIN RELE"/>
    <property type="match status" value="1"/>
</dbReference>
<sequence length="98" mass="11529">MAYRVLFGSKAARQFKKLTPALQQKVRDLLTDVAAEPYLKSFILSADLARLRYIKFSYQGVPYRIVFTVSEERQEIGVLFLGTRQNFYRDLKRYVRSL</sequence>
<dbReference type="AlphaFoldDB" id="H5SJK1"/>
<evidence type="ECO:0000256" key="1">
    <source>
        <dbReference type="ARBA" id="ARBA00006226"/>
    </source>
</evidence>
<proteinExistence type="inferred from homology"/>
<evidence type="ECO:0000313" key="2">
    <source>
        <dbReference type="EMBL" id="BAL56337.1"/>
    </source>
</evidence>
<dbReference type="SUPFAM" id="SSF143011">
    <property type="entry name" value="RelE-like"/>
    <property type="match status" value="1"/>
</dbReference>
<reference evidence="2" key="2">
    <citation type="journal article" date="2012" name="PLoS ONE">
        <title>A Deeply Branching Thermophilic Bacterium with an Ancient Acetyl-CoA Pathway Dominates a Subsurface Ecosystem.</title>
        <authorList>
            <person name="Takami H."/>
            <person name="Noguchi H."/>
            <person name="Takaki Y."/>
            <person name="Uchiyama I."/>
            <person name="Toyoda A."/>
            <person name="Nishi S."/>
            <person name="Chee G.-J."/>
            <person name="Arai W."/>
            <person name="Nunoura T."/>
            <person name="Itoh T."/>
            <person name="Hattori M."/>
            <person name="Takai K."/>
        </authorList>
    </citation>
    <scope>NUCLEOTIDE SEQUENCE</scope>
</reference>
<accession>H5SJK1</accession>
<reference evidence="2" key="1">
    <citation type="journal article" date="2005" name="Environ. Microbiol.">
        <title>Genetic and functional properties of uncultivated thermophilic crenarchaeotes from a subsurface gold mine as revealed by analysis of genome fragments.</title>
        <authorList>
            <person name="Nunoura T."/>
            <person name="Hirayama H."/>
            <person name="Takami H."/>
            <person name="Oida H."/>
            <person name="Nishi S."/>
            <person name="Shimamura S."/>
            <person name="Suzuki Y."/>
            <person name="Inagaki F."/>
            <person name="Takai K."/>
            <person name="Nealson K.H."/>
            <person name="Horikoshi K."/>
        </authorList>
    </citation>
    <scope>NUCLEOTIDE SEQUENCE</scope>
</reference>
<dbReference type="PANTHER" id="PTHR35601">
    <property type="entry name" value="TOXIN RELE"/>
    <property type="match status" value="1"/>
</dbReference>
<dbReference type="Pfam" id="PF15781">
    <property type="entry name" value="ParE-like_toxin"/>
    <property type="match status" value="1"/>
</dbReference>